<evidence type="ECO:0000256" key="6">
    <source>
        <dbReference type="ARBA" id="ARBA00023163"/>
    </source>
</evidence>
<feature type="binding site" evidence="7">
    <location>
        <position position="100"/>
    </location>
    <ligand>
        <name>Ni(2+)</name>
        <dbReference type="ChEBI" id="CHEBI:49786"/>
    </ligand>
</feature>
<keyword evidence="6 7" id="KW-0804">Transcription</keyword>
<feature type="binding site" evidence="7">
    <location>
        <position position="81"/>
    </location>
    <ligand>
        <name>Ni(2+)</name>
        <dbReference type="ChEBI" id="CHEBI:49786"/>
    </ligand>
</feature>
<evidence type="ECO:0000256" key="2">
    <source>
        <dbReference type="ARBA" id="ARBA00022596"/>
    </source>
</evidence>
<keyword evidence="4 7" id="KW-0805">Transcription regulation</keyword>
<evidence type="ECO:0000313" key="10">
    <source>
        <dbReference type="EMBL" id="EGG57673.1"/>
    </source>
</evidence>
<dbReference type="InterPro" id="IPR022988">
    <property type="entry name" value="Ni_resp_reg_NikR"/>
</dbReference>
<keyword evidence="3 7" id="KW-0479">Metal-binding</keyword>
<dbReference type="OrthoDB" id="9806294at2"/>
<sequence length="140" mass="15899">MNPQIMQRISITVDESLAQAFDELIAKRGYQNRSEAFRDLLKKELAQEALVNPSQECVAVVSYTYDHRKALLSKRNVDHQHEHLDMVISSMHVHATHDTCVEAVIAKGPYDKLKVFCENTIAEKGVGCGEINYLPIHEHK</sequence>
<dbReference type="CDD" id="cd22231">
    <property type="entry name" value="RHH_NikR_HicB-like"/>
    <property type="match status" value="1"/>
</dbReference>
<reference evidence="10 11" key="1">
    <citation type="submission" date="2011-02" db="EMBL/GenBank/DDBJ databases">
        <authorList>
            <person name="Weinstock G."/>
            <person name="Sodergren E."/>
            <person name="Clifton S."/>
            <person name="Fulton L."/>
            <person name="Fulton B."/>
            <person name="Courtney L."/>
            <person name="Fronick C."/>
            <person name="Harrison M."/>
            <person name="Strong C."/>
            <person name="Farmer C."/>
            <person name="Delahaunty K."/>
            <person name="Markovic C."/>
            <person name="Hall O."/>
            <person name="Minx P."/>
            <person name="Tomlinson C."/>
            <person name="Mitreva M."/>
            <person name="Hou S."/>
            <person name="Chen J."/>
            <person name="Wollam A."/>
            <person name="Pepin K.H."/>
            <person name="Johnson M."/>
            <person name="Bhonagiri V."/>
            <person name="Zhang X."/>
            <person name="Suruliraj S."/>
            <person name="Warren W."/>
            <person name="Chinwalla A."/>
            <person name="Mardis E.R."/>
            <person name="Wilson R.K."/>
        </authorList>
    </citation>
    <scope>NUCLEOTIDE SEQUENCE [LARGE SCALE GENOMIC DNA]</scope>
    <source>
        <strain evidence="10 11">YIT 11859</strain>
    </source>
</reference>
<gene>
    <name evidence="10" type="ORF">HMPREF9439_00285</name>
</gene>
<comment type="caution">
    <text evidence="10">The sequence shown here is derived from an EMBL/GenBank/DDBJ whole genome shotgun (WGS) entry which is preliminary data.</text>
</comment>
<comment type="function">
    <text evidence="7">Transcriptional regulator.</text>
</comment>
<proteinExistence type="inferred from homology"/>
<dbReference type="NCBIfam" id="NF003381">
    <property type="entry name" value="PRK04460.1"/>
    <property type="match status" value="1"/>
</dbReference>
<evidence type="ECO:0000259" key="9">
    <source>
        <dbReference type="Pfam" id="PF08753"/>
    </source>
</evidence>
<dbReference type="InterPro" id="IPR014864">
    <property type="entry name" value="TF_NikR_Ni-bd_C"/>
</dbReference>
<evidence type="ECO:0000256" key="4">
    <source>
        <dbReference type="ARBA" id="ARBA00023015"/>
    </source>
</evidence>
<dbReference type="PANTHER" id="PTHR34719">
    <property type="entry name" value="NICKEL-RESPONSIVE REGULATOR"/>
    <property type="match status" value="1"/>
</dbReference>
<accession>F3QH92</accession>
<comment type="similarity">
    <text evidence="1 7">Belongs to the transcriptional regulatory CopG/NikR family.</text>
</comment>
<dbReference type="Gene3D" id="3.30.70.1150">
    <property type="entry name" value="ACT-like. Chain A, domain 2"/>
    <property type="match status" value="1"/>
</dbReference>
<feature type="binding site" evidence="7">
    <location>
        <position position="94"/>
    </location>
    <ligand>
        <name>Ni(2+)</name>
        <dbReference type="ChEBI" id="CHEBI:49786"/>
    </ligand>
</feature>
<dbReference type="GeneID" id="43347819"/>
<dbReference type="InterPro" id="IPR002145">
    <property type="entry name" value="CopG"/>
</dbReference>
<dbReference type="SUPFAM" id="SSF55021">
    <property type="entry name" value="ACT-like"/>
    <property type="match status" value="1"/>
</dbReference>
<feature type="domain" description="Ribbon-helix-helix protein CopG" evidence="8">
    <location>
        <begin position="8"/>
        <end position="48"/>
    </location>
</feature>
<dbReference type="InterPro" id="IPR010985">
    <property type="entry name" value="Ribbon_hlx_hlx"/>
</dbReference>
<keyword evidence="2 7" id="KW-0533">Nickel</keyword>
<feature type="binding site" evidence="7">
    <location>
        <position position="92"/>
    </location>
    <ligand>
        <name>Ni(2+)</name>
        <dbReference type="ChEBI" id="CHEBI:49786"/>
    </ligand>
</feature>
<dbReference type="InterPro" id="IPR050192">
    <property type="entry name" value="CopG/NikR_regulator"/>
</dbReference>
<dbReference type="InterPro" id="IPR013321">
    <property type="entry name" value="Arc_rbn_hlx_hlx"/>
</dbReference>
<dbReference type="AlphaFoldDB" id="F3QH92"/>
<dbReference type="RefSeq" id="WP_008863413.1">
    <property type="nucleotide sequence ID" value="NZ_CAXTIX010000052.1"/>
</dbReference>
<dbReference type="PANTHER" id="PTHR34719:SF2">
    <property type="entry name" value="NICKEL-RESPONSIVE REGULATOR"/>
    <property type="match status" value="1"/>
</dbReference>
<dbReference type="GO" id="GO:0016151">
    <property type="term" value="F:nickel cation binding"/>
    <property type="evidence" value="ECO:0007669"/>
    <property type="project" value="UniProtKB-UniRule"/>
</dbReference>
<dbReference type="InterPro" id="IPR027271">
    <property type="entry name" value="Acetolactate_synth/TF_NikR_C"/>
</dbReference>
<dbReference type="GO" id="GO:0003700">
    <property type="term" value="F:DNA-binding transcription factor activity"/>
    <property type="evidence" value="ECO:0007669"/>
    <property type="project" value="UniProtKB-UniRule"/>
</dbReference>
<dbReference type="HOGENOM" id="CLU_113319_1_4_4"/>
<dbReference type="EMBL" id="AFBP01000004">
    <property type="protein sequence ID" value="EGG57673.1"/>
    <property type="molecule type" value="Genomic_DNA"/>
</dbReference>
<dbReference type="Proteomes" id="UP000005156">
    <property type="component" value="Unassembled WGS sequence"/>
</dbReference>
<evidence type="ECO:0000259" key="8">
    <source>
        <dbReference type="Pfam" id="PF01402"/>
    </source>
</evidence>
<dbReference type="Gene3D" id="1.10.1220.10">
    <property type="entry name" value="Met repressor-like"/>
    <property type="match status" value="1"/>
</dbReference>
<evidence type="ECO:0000256" key="7">
    <source>
        <dbReference type="HAMAP-Rule" id="MF_00476"/>
    </source>
</evidence>
<evidence type="ECO:0000256" key="1">
    <source>
        <dbReference type="ARBA" id="ARBA00008478"/>
    </source>
</evidence>
<dbReference type="HAMAP" id="MF_00476">
    <property type="entry name" value="NikR"/>
    <property type="match status" value="1"/>
</dbReference>
<dbReference type="GO" id="GO:0010045">
    <property type="term" value="P:response to nickel cation"/>
    <property type="evidence" value="ECO:0007669"/>
    <property type="project" value="InterPro"/>
</dbReference>
<organism evidence="10 11">
    <name type="scientific">Parasutterella excrementihominis YIT 11859</name>
    <dbReference type="NCBI Taxonomy" id="762966"/>
    <lineage>
        <taxon>Bacteria</taxon>
        <taxon>Pseudomonadati</taxon>
        <taxon>Pseudomonadota</taxon>
        <taxon>Betaproteobacteria</taxon>
        <taxon>Burkholderiales</taxon>
        <taxon>Sutterellaceae</taxon>
        <taxon>Parasutterella</taxon>
    </lineage>
</organism>
<keyword evidence="5 7" id="KW-0238">DNA-binding</keyword>
<dbReference type="InterPro" id="IPR045865">
    <property type="entry name" value="ACT-like_dom_sf"/>
</dbReference>
<evidence type="ECO:0000256" key="5">
    <source>
        <dbReference type="ARBA" id="ARBA00023125"/>
    </source>
</evidence>
<dbReference type="SUPFAM" id="SSF47598">
    <property type="entry name" value="Ribbon-helix-helix"/>
    <property type="match status" value="1"/>
</dbReference>
<dbReference type="Pfam" id="PF08753">
    <property type="entry name" value="NikR_C"/>
    <property type="match status" value="1"/>
</dbReference>
<dbReference type="GO" id="GO:0003677">
    <property type="term" value="F:DNA binding"/>
    <property type="evidence" value="ECO:0007669"/>
    <property type="project" value="UniProtKB-KW"/>
</dbReference>
<evidence type="ECO:0000256" key="3">
    <source>
        <dbReference type="ARBA" id="ARBA00022723"/>
    </source>
</evidence>
<name>F3QH92_9BURK</name>
<evidence type="ECO:0000313" key="11">
    <source>
        <dbReference type="Proteomes" id="UP000005156"/>
    </source>
</evidence>
<dbReference type="NCBIfam" id="NF002815">
    <property type="entry name" value="PRK02967.1"/>
    <property type="match status" value="1"/>
</dbReference>
<keyword evidence="11" id="KW-1185">Reference proteome</keyword>
<comment type="cofactor">
    <cofactor evidence="7">
        <name>Ni(2+)</name>
        <dbReference type="ChEBI" id="CHEBI:49786"/>
    </cofactor>
    <text evidence="7">Binds 1 nickel ion per subunit.</text>
</comment>
<feature type="domain" description="Transcription factor NikR nickel binding C-terminal" evidence="9">
    <location>
        <begin position="58"/>
        <end position="130"/>
    </location>
</feature>
<dbReference type="eggNOG" id="COG0864">
    <property type="taxonomic scope" value="Bacteria"/>
</dbReference>
<protein>
    <recommendedName>
        <fullName evidence="7">Putative nickel-responsive regulator</fullName>
    </recommendedName>
</protein>
<dbReference type="Pfam" id="PF01402">
    <property type="entry name" value="RHH_1"/>
    <property type="match status" value="1"/>
</dbReference>